<evidence type="ECO:0000256" key="6">
    <source>
        <dbReference type="ARBA" id="ARBA00023136"/>
    </source>
</evidence>
<dbReference type="GeneTree" id="ENSGT00940000160874"/>
<evidence type="ECO:0000256" key="10">
    <source>
        <dbReference type="ARBA" id="ARBA00065402"/>
    </source>
</evidence>
<evidence type="ECO:0000256" key="11">
    <source>
        <dbReference type="ARBA" id="ARBA00073330"/>
    </source>
</evidence>
<dbReference type="InterPro" id="IPR008952">
    <property type="entry name" value="Tetraspanin_EC2_sf"/>
</dbReference>
<evidence type="ECO:0000256" key="5">
    <source>
        <dbReference type="ARBA" id="ARBA00022989"/>
    </source>
</evidence>
<dbReference type="InterPro" id="IPR018499">
    <property type="entry name" value="Tetraspanin/Peripherin"/>
</dbReference>
<comment type="similarity">
    <text evidence="2">Belongs to the tetraspanin (TM4SF) family.</text>
</comment>
<dbReference type="PANTHER" id="PTHR19282:SF550">
    <property type="entry name" value="TETRASPANIN-10"/>
    <property type="match status" value="1"/>
</dbReference>
<dbReference type="AlphaFoldDB" id="A0A4W4HF51"/>
<dbReference type="Proteomes" id="UP000314983">
    <property type="component" value="Chromosome 1"/>
</dbReference>
<keyword evidence="6 14" id="KW-0472">Membrane</keyword>
<evidence type="ECO:0000256" key="9">
    <source>
        <dbReference type="ARBA" id="ARBA00056995"/>
    </source>
</evidence>
<reference evidence="16" key="2">
    <citation type="journal article" date="2017" name="Sci. Adv.">
        <title>A tail of two voltages: Proteomic comparison of the three electric organs of the electric eel.</title>
        <authorList>
            <person name="Traeger L.L."/>
            <person name="Sabat G."/>
            <person name="Barrett-Wilt G.A."/>
            <person name="Wells G.B."/>
            <person name="Sussman M.R."/>
        </authorList>
    </citation>
    <scope>NUCLEOTIDE SEQUENCE [LARGE SCALE GENOMIC DNA]</scope>
</reference>
<comment type="function">
    <text evidence="9">Part of TspanC8 subgroup, composed of 6 members that interact with the transmembrane metalloprotease ADAM10. This interaction is required for ADAM10 exit from the endoplasmic reticulum and for enzymatic maturation and trafficking to the cell surface as well as substrate specificity. Different TspanC8/ADAM10 complexes have distinct substrates.</text>
</comment>
<feature type="region of interest" description="Disordered" evidence="13">
    <location>
        <begin position="24"/>
        <end position="57"/>
    </location>
</feature>
<evidence type="ECO:0000256" key="14">
    <source>
        <dbReference type="SAM" id="Phobius"/>
    </source>
</evidence>
<name>A0A4W4HF51_ELEEL</name>
<evidence type="ECO:0000313" key="16">
    <source>
        <dbReference type="Proteomes" id="UP000314983"/>
    </source>
</evidence>
<evidence type="ECO:0000256" key="4">
    <source>
        <dbReference type="ARBA" id="ARBA00022692"/>
    </source>
</evidence>
<dbReference type="PANTHER" id="PTHR19282">
    <property type="entry name" value="TETRASPANIN"/>
    <property type="match status" value="1"/>
</dbReference>
<accession>A0A4W4HF51</accession>
<dbReference type="FunFam" id="1.10.1450.10:FF:000033">
    <property type="entry name" value="Tetraspanin"/>
    <property type="match status" value="1"/>
</dbReference>
<evidence type="ECO:0000313" key="15">
    <source>
        <dbReference type="Ensembl" id="ENSEEEP00000047317.2"/>
    </source>
</evidence>
<evidence type="ECO:0000256" key="13">
    <source>
        <dbReference type="SAM" id="MobiDB-lite"/>
    </source>
</evidence>
<dbReference type="GO" id="GO:0019899">
    <property type="term" value="F:enzyme binding"/>
    <property type="evidence" value="ECO:0007669"/>
    <property type="project" value="UniProtKB-ARBA"/>
</dbReference>
<sequence length="351" mass="38429">MNQSGVERNESLTVVLFSSHCHGNLQKDTSAPPNLDTDDSTEGKTESSSSNHRERSRHPSWMFLSQSTRHHQPCGPSDCLLKYVLVTTNLLFWALGLCVLGLGLWGLLEKESLTQERLESLGTDPMLTLATSGLALTLLCLVGCAGALRENSCLMRTFCTALLAVLASQVLAIIVAYGLQDWITGVLRAAMLGAVARYQDDTDLRFIIDEIQVGLQCCGAENYQDWEINSYFNCTAPGMWACSVPPSCCVDPLENGSVWNSQCGAGARRLDELTAHRVVFLGGCLGAVSRWIEHHSGLIGTVAITLLALQILMLLFTASLHTLWGCFDHSLKVLPSRSQQQPAPNHWSDYF</sequence>
<keyword evidence="16" id="KW-1185">Reference proteome</keyword>
<keyword evidence="8" id="KW-0325">Glycoprotein</keyword>
<keyword evidence="4 14" id="KW-0812">Transmembrane</keyword>
<keyword evidence="5 14" id="KW-1133">Transmembrane helix</keyword>
<dbReference type="CDD" id="cd03167">
    <property type="entry name" value="oculospanin_like_LEL"/>
    <property type="match status" value="1"/>
</dbReference>
<reference evidence="16" key="1">
    <citation type="journal article" date="2014" name="Science">
        <title>Nonhuman genetics. Genomic basis for the convergent evolution of electric organs.</title>
        <authorList>
            <person name="Gallant J.R."/>
            <person name="Traeger L.L."/>
            <person name="Volkening J.D."/>
            <person name="Moffett H."/>
            <person name="Chen P.H."/>
            <person name="Novina C.D."/>
            <person name="Phillips G.N.Jr."/>
            <person name="Anand R."/>
            <person name="Wells G.B."/>
            <person name="Pinch M."/>
            <person name="Guth R."/>
            <person name="Unguez G.A."/>
            <person name="Albert J.S."/>
            <person name="Zakon H.H."/>
            <person name="Samanta M.P."/>
            <person name="Sussman M.R."/>
        </authorList>
    </citation>
    <scope>NUCLEOTIDE SEQUENCE [LARGE SCALE GENOMIC DNA]</scope>
</reference>
<keyword evidence="7" id="KW-1015">Disulfide bond</keyword>
<evidence type="ECO:0000256" key="3">
    <source>
        <dbReference type="ARBA" id="ARBA00022475"/>
    </source>
</evidence>
<organism evidence="15 16">
    <name type="scientific">Electrophorus electricus</name>
    <name type="common">Electric eel</name>
    <name type="synonym">Gymnotus electricus</name>
    <dbReference type="NCBI Taxonomy" id="8005"/>
    <lineage>
        <taxon>Eukaryota</taxon>
        <taxon>Metazoa</taxon>
        <taxon>Chordata</taxon>
        <taxon>Craniata</taxon>
        <taxon>Vertebrata</taxon>
        <taxon>Euteleostomi</taxon>
        <taxon>Actinopterygii</taxon>
        <taxon>Neopterygii</taxon>
        <taxon>Teleostei</taxon>
        <taxon>Ostariophysi</taxon>
        <taxon>Gymnotiformes</taxon>
        <taxon>Gymnotoidei</taxon>
        <taxon>Gymnotidae</taxon>
        <taxon>Electrophorus</taxon>
    </lineage>
</organism>
<proteinExistence type="inferred from homology"/>
<dbReference type="Gene3D" id="1.10.1450.10">
    <property type="entry name" value="Tetraspanin"/>
    <property type="match status" value="1"/>
</dbReference>
<comment type="subunit">
    <text evidence="10">Interacts with ADAM10.</text>
</comment>
<dbReference type="SUPFAM" id="SSF48652">
    <property type="entry name" value="Tetraspanin"/>
    <property type="match status" value="1"/>
</dbReference>
<evidence type="ECO:0000256" key="7">
    <source>
        <dbReference type="ARBA" id="ARBA00023157"/>
    </source>
</evidence>
<reference evidence="15" key="5">
    <citation type="submission" date="2025-09" db="UniProtKB">
        <authorList>
            <consortium name="Ensembl"/>
        </authorList>
    </citation>
    <scope>IDENTIFICATION</scope>
</reference>
<reference evidence="15" key="4">
    <citation type="submission" date="2025-08" db="UniProtKB">
        <authorList>
            <consortium name="Ensembl"/>
        </authorList>
    </citation>
    <scope>IDENTIFICATION</scope>
</reference>
<feature type="transmembrane region" description="Helical" evidence="14">
    <location>
        <begin position="154"/>
        <end position="179"/>
    </location>
</feature>
<evidence type="ECO:0000256" key="12">
    <source>
        <dbReference type="ARBA" id="ARBA00083961"/>
    </source>
</evidence>
<dbReference type="PRINTS" id="PR00259">
    <property type="entry name" value="TMFOUR"/>
</dbReference>
<feature type="transmembrane region" description="Helical" evidence="14">
    <location>
        <begin position="298"/>
        <end position="327"/>
    </location>
</feature>
<dbReference type="Ensembl" id="ENSEEET00000047839.2">
    <property type="protein sequence ID" value="ENSEEEP00000047317.2"/>
    <property type="gene ID" value="ENSEEEG00000022246.2"/>
</dbReference>
<keyword evidence="3" id="KW-1003">Cell membrane</keyword>
<dbReference type="STRING" id="8005.ENSEEEP00000047317"/>
<evidence type="ECO:0000256" key="1">
    <source>
        <dbReference type="ARBA" id="ARBA00004651"/>
    </source>
</evidence>
<reference evidence="15" key="3">
    <citation type="submission" date="2020-05" db="EMBL/GenBank/DDBJ databases">
        <title>Electrophorus electricus (electric eel) genome, fEleEle1, primary haplotype.</title>
        <authorList>
            <person name="Myers G."/>
            <person name="Meyer A."/>
            <person name="Fedrigo O."/>
            <person name="Formenti G."/>
            <person name="Rhie A."/>
            <person name="Tracey A."/>
            <person name="Sims Y."/>
            <person name="Jarvis E.D."/>
        </authorList>
    </citation>
    <scope>NUCLEOTIDE SEQUENCE [LARGE SCALE GENOMIC DNA]</scope>
</reference>
<protein>
    <recommendedName>
        <fullName evidence="11">Tetraspanin-10</fullName>
    </recommendedName>
    <alternativeName>
        <fullName evidence="12">Oculospanin</fullName>
    </alternativeName>
</protein>
<evidence type="ECO:0000256" key="8">
    <source>
        <dbReference type="ARBA" id="ARBA00023180"/>
    </source>
</evidence>
<dbReference type="GO" id="GO:0005886">
    <property type="term" value="C:plasma membrane"/>
    <property type="evidence" value="ECO:0007669"/>
    <property type="project" value="UniProtKB-SubCell"/>
</dbReference>
<dbReference type="Pfam" id="PF00335">
    <property type="entry name" value="Tetraspanin"/>
    <property type="match status" value="1"/>
</dbReference>
<comment type="subcellular location">
    <subcellularLocation>
        <location evidence="1">Cell membrane</location>
        <topology evidence="1">Multi-pass membrane protein</topology>
    </subcellularLocation>
</comment>
<gene>
    <name evidence="15" type="primary">TSPAN10</name>
</gene>
<feature type="transmembrane region" description="Helical" evidence="14">
    <location>
        <begin position="90"/>
        <end position="108"/>
    </location>
</feature>
<feature type="transmembrane region" description="Helical" evidence="14">
    <location>
        <begin position="129"/>
        <end position="148"/>
    </location>
</feature>
<evidence type="ECO:0000256" key="2">
    <source>
        <dbReference type="ARBA" id="ARBA00006840"/>
    </source>
</evidence>